<dbReference type="InParanoid" id="A0A061E9H9"/>
<name>A0A061E9H9_THECC</name>
<dbReference type="FunCoup" id="A0A061E9H9">
    <property type="interactions" value="3"/>
</dbReference>
<evidence type="ECO:0000313" key="3">
    <source>
        <dbReference type="Proteomes" id="UP000026915"/>
    </source>
</evidence>
<dbReference type="Gramene" id="EOY01273">
    <property type="protein sequence ID" value="EOY01273"/>
    <property type="gene ID" value="TCM_011218"/>
</dbReference>
<dbReference type="STRING" id="3641.A0A061E9H9"/>
<gene>
    <name evidence="2" type="ORF">TCM_011218</name>
</gene>
<dbReference type="EMBL" id="CM001880">
    <property type="protein sequence ID" value="EOY01273.1"/>
    <property type="molecule type" value="Genomic_DNA"/>
</dbReference>
<sequence length="196" mass="22390">MVTKSGEEKYIWWGNLSSSFTIQIQSKIFSAPGMSLRAYFSTEFSCGDVFDREESEVSVIDESREPRHKGGMDLHHHAIEFDIEFWPVEHPMEPQDEDRPVKCPMPASSSINDGIGNEERLAAESSRKRSEVTEKLKKGTPVGTEPAVRAVRKRHHTLTRDDHVIKPLVRMPPLPPLPTQNLTIFQMLQEFDKFNS</sequence>
<dbReference type="OMA" id="TRDNHIT"/>
<organism evidence="2 3">
    <name type="scientific">Theobroma cacao</name>
    <name type="common">Cacao</name>
    <name type="synonym">Cocoa</name>
    <dbReference type="NCBI Taxonomy" id="3641"/>
    <lineage>
        <taxon>Eukaryota</taxon>
        <taxon>Viridiplantae</taxon>
        <taxon>Streptophyta</taxon>
        <taxon>Embryophyta</taxon>
        <taxon>Tracheophyta</taxon>
        <taxon>Spermatophyta</taxon>
        <taxon>Magnoliopsida</taxon>
        <taxon>eudicotyledons</taxon>
        <taxon>Gunneridae</taxon>
        <taxon>Pentapetalae</taxon>
        <taxon>rosids</taxon>
        <taxon>malvids</taxon>
        <taxon>Malvales</taxon>
        <taxon>Malvaceae</taxon>
        <taxon>Byttnerioideae</taxon>
        <taxon>Theobroma</taxon>
    </lineage>
</organism>
<dbReference type="PANTHER" id="PTHR34196:SF4">
    <property type="entry name" value="OS06G0208200 PROTEIN"/>
    <property type="match status" value="1"/>
</dbReference>
<dbReference type="AlphaFoldDB" id="A0A061E9H9"/>
<evidence type="ECO:0000256" key="1">
    <source>
        <dbReference type="SAM" id="MobiDB-lite"/>
    </source>
</evidence>
<feature type="region of interest" description="Disordered" evidence="1">
    <location>
        <begin position="107"/>
        <end position="143"/>
    </location>
</feature>
<keyword evidence="3" id="KW-1185">Reference proteome</keyword>
<accession>A0A061E9H9</accession>
<protein>
    <submittedName>
        <fullName evidence="2">Uncharacterized protein isoform 1</fullName>
    </submittedName>
</protein>
<evidence type="ECO:0000313" key="2">
    <source>
        <dbReference type="EMBL" id="EOY01273.1"/>
    </source>
</evidence>
<feature type="compositionally biased region" description="Basic and acidic residues" evidence="1">
    <location>
        <begin position="117"/>
        <end position="137"/>
    </location>
</feature>
<reference evidence="2 3" key="1">
    <citation type="journal article" date="2013" name="Genome Biol.">
        <title>The genome sequence of the most widely cultivated cacao type and its use to identify candidate genes regulating pod color.</title>
        <authorList>
            <person name="Motamayor J.C."/>
            <person name="Mockaitis K."/>
            <person name="Schmutz J."/>
            <person name="Haiminen N."/>
            <person name="Iii D.L."/>
            <person name="Cornejo O."/>
            <person name="Findley S.D."/>
            <person name="Zheng P."/>
            <person name="Utro F."/>
            <person name="Royaert S."/>
            <person name="Saski C."/>
            <person name="Jenkins J."/>
            <person name="Podicheti R."/>
            <person name="Zhao M."/>
            <person name="Scheffler B.E."/>
            <person name="Stack J.C."/>
            <person name="Feltus F.A."/>
            <person name="Mustiga G.M."/>
            <person name="Amores F."/>
            <person name="Phillips W."/>
            <person name="Marelli J.P."/>
            <person name="May G.D."/>
            <person name="Shapiro H."/>
            <person name="Ma J."/>
            <person name="Bustamante C.D."/>
            <person name="Schnell R.J."/>
            <person name="Main D."/>
            <person name="Gilbert D."/>
            <person name="Parida L."/>
            <person name="Kuhn D.N."/>
        </authorList>
    </citation>
    <scope>NUCLEOTIDE SEQUENCE [LARGE SCALE GENOMIC DNA]</scope>
    <source>
        <strain evidence="3">cv. Matina 1-6</strain>
    </source>
</reference>
<dbReference type="PANTHER" id="PTHR34196">
    <property type="entry name" value="OS02G0697700 PROTEIN"/>
    <property type="match status" value="1"/>
</dbReference>
<dbReference type="eggNOG" id="ENOG502S1EC">
    <property type="taxonomic scope" value="Eukaryota"/>
</dbReference>
<proteinExistence type="predicted"/>
<dbReference type="Proteomes" id="UP000026915">
    <property type="component" value="Chromosome 2"/>
</dbReference>